<feature type="transmembrane region" description="Helical" evidence="1">
    <location>
        <begin position="6"/>
        <end position="27"/>
    </location>
</feature>
<reference evidence="2" key="1">
    <citation type="submission" date="2014-11" db="EMBL/GenBank/DDBJ databases">
        <authorList>
            <person name="Amaro Gonzalez C."/>
        </authorList>
    </citation>
    <scope>NUCLEOTIDE SEQUENCE</scope>
</reference>
<organism evidence="2">
    <name type="scientific">Anguilla anguilla</name>
    <name type="common">European freshwater eel</name>
    <name type="synonym">Muraena anguilla</name>
    <dbReference type="NCBI Taxonomy" id="7936"/>
    <lineage>
        <taxon>Eukaryota</taxon>
        <taxon>Metazoa</taxon>
        <taxon>Chordata</taxon>
        <taxon>Craniata</taxon>
        <taxon>Vertebrata</taxon>
        <taxon>Euteleostomi</taxon>
        <taxon>Actinopterygii</taxon>
        <taxon>Neopterygii</taxon>
        <taxon>Teleostei</taxon>
        <taxon>Anguilliformes</taxon>
        <taxon>Anguillidae</taxon>
        <taxon>Anguilla</taxon>
    </lineage>
</organism>
<reference evidence="2" key="2">
    <citation type="journal article" date="2015" name="Fish Shellfish Immunol.">
        <title>Early steps in the European eel (Anguilla anguilla)-Vibrio vulnificus interaction in the gills: Role of the RtxA13 toxin.</title>
        <authorList>
            <person name="Callol A."/>
            <person name="Pajuelo D."/>
            <person name="Ebbesson L."/>
            <person name="Teles M."/>
            <person name="MacKenzie S."/>
            <person name="Amaro C."/>
        </authorList>
    </citation>
    <scope>NUCLEOTIDE SEQUENCE</scope>
</reference>
<evidence type="ECO:0000313" key="2">
    <source>
        <dbReference type="EMBL" id="JAH40602.1"/>
    </source>
</evidence>
<sequence length="40" mass="4878">MRIYDLIILFLYYAGVGPSQVIFSYKFKENFRVYIRLKIV</sequence>
<evidence type="ECO:0000256" key="1">
    <source>
        <dbReference type="SAM" id="Phobius"/>
    </source>
</evidence>
<name>A0A0E9SH64_ANGAN</name>
<protein>
    <submittedName>
        <fullName evidence="2">Uncharacterized protein</fullName>
    </submittedName>
</protein>
<keyword evidence="1" id="KW-0472">Membrane</keyword>
<proteinExistence type="predicted"/>
<keyword evidence="1" id="KW-0812">Transmembrane</keyword>
<accession>A0A0E9SH64</accession>
<dbReference type="EMBL" id="GBXM01067975">
    <property type="protein sequence ID" value="JAH40602.1"/>
    <property type="molecule type" value="Transcribed_RNA"/>
</dbReference>
<dbReference type="AlphaFoldDB" id="A0A0E9SH64"/>
<keyword evidence="1" id="KW-1133">Transmembrane helix</keyword>